<dbReference type="PANTHER" id="PTHR21011:SF1">
    <property type="entry name" value="SMALL RIBOSOMAL SUBUNIT PROTEIN BS6M"/>
    <property type="match status" value="1"/>
</dbReference>
<dbReference type="GO" id="GO:0070181">
    <property type="term" value="F:small ribosomal subunit rRNA binding"/>
    <property type="evidence" value="ECO:0007669"/>
    <property type="project" value="TreeGrafter"/>
</dbReference>
<dbReference type="CDD" id="cd15465">
    <property type="entry name" value="bS6_mito"/>
    <property type="match status" value="1"/>
</dbReference>
<dbReference type="GO" id="GO:0006412">
    <property type="term" value="P:translation"/>
    <property type="evidence" value="ECO:0007669"/>
    <property type="project" value="InterPro"/>
</dbReference>
<evidence type="ECO:0000256" key="1">
    <source>
        <dbReference type="ARBA" id="ARBA00009512"/>
    </source>
</evidence>
<dbReference type="Ensembl" id="ENSLLET00000012369.1">
    <property type="protein sequence ID" value="ENSLLEP00000011896.1"/>
    <property type="gene ID" value="ENSLLEG00000007573.1"/>
</dbReference>
<name>A0A8C5MAK7_9ANUR</name>
<dbReference type="GO" id="GO:0005763">
    <property type="term" value="C:mitochondrial small ribosomal subunit"/>
    <property type="evidence" value="ECO:0007669"/>
    <property type="project" value="TreeGrafter"/>
</dbReference>
<dbReference type="SUPFAM" id="SSF54995">
    <property type="entry name" value="Ribosomal protein S6"/>
    <property type="match status" value="1"/>
</dbReference>
<proteinExistence type="inferred from homology"/>
<sequence>MEADPALRGRGGGRRRRGRVSVSAWFPSTSFKLRLRSRNLFICVRTAPTELTRTCQLPSLPLARPCRGVPNHRPRSMPETVATLKRTMEALMERGAIVRNLESLGEKALPYKISKHSQGHSRAGYFLVDFYSSPGIIPNMLDHLSRDIDVIRPTILKQESNTEKQECPGMPPVDLEAKFRRKRK</sequence>
<dbReference type="AlphaFoldDB" id="A0A8C5MAK7"/>
<dbReference type="GO" id="GO:0003735">
    <property type="term" value="F:structural constituent of ribosome"/>
    <property type="evidence" value="ECO:0007669"/>
    <property type="project" value="InterPro"/>
</dbReference>
<dbReference type="PANTHER" id="PTHR21011">
    <property type="entry name" value="MITOCHONDRIAL 28S RIBOSOMAL PROTEIN S6"/>
    <property type="match status" value="1"/>
</dbReference>
<evidence type="ECO:0000313" key="6">
    <source>
        <dbReference type="Proteomes" id="UP000694569"/>
    </source>
</evidence>
<accession>A0A8C5MAK7</accession>
<organism evidence="5 6">
    <name type="scientific">Leptobrachium leishanense</name>
    <name type="common">Leishan spiny toad</name>
    <dbReference type="NCBI Taxonomy" id="445787"/>
    <lineage>
        <taxon>Eukaryota</taxon>
        <taxon>Metazoa</taxon>
        <taxon>Chordata</taxon>
        <taxon>Craniata</taxon>
        <taxon>Vertebrata</taxon>
        <taxon>Euteleostomi</taxon>
        <taxon>Amphibia</taxon>
        <taxon>Batrachia</taxon>
        <taxon>Anura</taxon>
        <taxon>Pelobatoidea</taxon>
        <taxon>Megophryidae</taxon>
        <taxon>Leptobrachium</taxon>
    </lineage>
</organism>
<reference evidence="5" key="2">
    <citation type="submission" date="2025-09" db="UniProtKB">
        <authorList>
            <consortium name="Ensembl"/>
        </authorList>
    </citation>
    <scope>IDENTIFICATION</scope>
</reference>
<comment type="similarity">
    <text evidence="1">Belongs to the bacterial ribosomal protein bS6 family.</text>
</comment>
<reference evidence="5" key="1">
    <citation type="submission" date="2025-08" db="UniProtKB">
        <authorList>
            <consortium name="Ensembl"/>
        </authorList>
    </citation>
    <scope>IDENTIFICATION</scope>
</reference>
<dbReference type="InterPro" id="IPR035980">
    <property type="entry name" value="Ribosomal_bS6_sf"/>
</dbReference>
<dbReference type="OrthoDB" id="268530at2759"/>
<evidence type="ECO:0000256" key="3">
    <source>
        <dbReference type="ARBA" id="ARBA00035365"/>
    </source>
</evidence>
<dbReference type="GeneTree" id="ENSGT00390000014606"/>
<feature type="region of interest" description="Disordered" evidence="4">
    <location>
        <begin position="159"/>
        <end position="184"/>
    </location>
</feature>
<gene>
    <name evidence="5" type="primary">MRPS6</name>
</gene>
<keyword evidence="6" id="KW-1185">Reference proteome</keyword>
<dbReference type="InterPro" id="IPR000529">
    <property type="entry name" value="Ribosomal_bS6"/>
</dbReference>
<dbReference type="Proteomes" id="UP000694569">
    <property type="component" value="Unplaced"/>
</dbReference>
<evidence type="ECO:0000256" key="4">
    <source>
        <dbReference type="SAM" id="MobiDB-lite"/>
    </source>
</evidence>
<evidence type="ECO:0000256" key="2">
    <source>
        <dbReference type="ARBA" id="ARBA00035170"/>
    </source>
</evidence>
<protein>
    <recommendedName>
        <fullName evidence="2">Small ribosomal subunit protein bS6m</fullName>
    </recommendedName>
    <alternativeName>
        <fullName evidence="3">28S ribosomal protein S6, mitochondrial</fullName>
    </alternativeName>
</protein>
<dbReference type="Gene3D" id="3.30.70.60">
    <property type="match status" value="1"/>
</dbReference>
<dbReference type="Pfam" id="PF01250">
    <property type="entry name" value="Ribosomal_S6"/>
    <property type="match status" value="1"/>
</dbReference>
<dbReference type="InterPro" id="IPR014717">
    <property type="entry name" value="Transl_elong_EF1B/ribsomal_bS6"/>
</dbReference>
<evidence type="ECO:0000313" key="5">
    <source>
        <dbReference type="Ensembl" id="ENSLLEP00000011896.1"/>
    </source>
</evidence>